<feature type="compositionally biased region" description="Basic residues" evidence="1">
    <location>
        <begin position="26"/>
        <end position="45"/>
    </location>
</feature>
<comment type="caution">
    <text evidence="2">The sequence shown here is derived from an EMBL/GenBank/DDBJ whole genome shotgun (WGS) entry which is preliminary data.</text>
</comment>
<proteinExistence type="predicted"/>
<protein>
    <submittedName>
        <fullName evidence="2">Uncharacterized protein</fullName>
    </submittedName>
</protein>
<sequence length="66" mass="7634">MCVTRRVIQCMNKSGLVARSSDAASKRKPKRKKQTTVRRALRQNQKKCTERPRAPAQCQQKIPRLI</sequence>
<evidence type="ECO:0000256" key="1">
    <source>
        <dbReference type="SAM" id="MobiDB-lite"/>
    </source>
</evidence>
<organism evidence="2 3">
    <name type="scientific">Panicum virgatum</name>
    <name type="common">Blackwell switchgrass</name>
    <dbReference type="NCBI Taxonomy" id="38727"/>
    <lineage>
        <taxon>Eukaryota</taxon>
        <taxon>Viridiplantae</taxon>
        <taxon>Streptophyta</taxon>
        <taxon>Embryophyta</taxon>
        <taxon>Tracheophyta</taxon>
        <taxon>Spermatophyta</taxon>
        <taxon>Magnoliopsida</taxon>
        <taxon>Liliopsida</taxon>
        <taxon>Poales</taxon>
        <taxon>Poaceae</taxon>
        <taxon>PACMAD clade</taxon>
        <taxon>Panicoideae</taxon>
        <taxon>Panicodae</taxon>
        <taxon>Paniceae</taxon>
        <taxon>Panicinae</taxon>
        <taxon>Panicum</taxon>
        <taxon>Panicum sect. Hiantes</taxon>
    </lineage>
</organism>
<name>A0A8T0XCT7_PANVG</name>
<accession>A0A8T0XCT7</accession>
<evidence type="ECO:0000313" key="2">
    <source>
        <dbReference type="EMBL" id="KAG2659312.1"/>
    </source>
</evidence>
<dbReference type="AlphaFoldDB" id="A0A8T0XCT7"/>
<keyword evidence="3" id="KW-1185">Reference proteome</keyword>
<gene>
    <name evidence="2" type="ORF">PVAP13_1KG345505</name>
</gene>
<dbReference type="EMBL" id="CM029037">
    <property type="protein sequence ID" value="KAG2659312.1"/>
    <property type="molecule type" value="Genomic_DNA"/>
</dbReference>
<feature type="region of interest" description="Disordered" evidence="1">
    <location>
        <begin position="18"/>
        <end position="66"/>
    </location>
</feature>
<dbReference type="Proteomes" id="UP000823388">
    <property type="component" value="Chromosome 1K"/>
</dbReference>
<evidence type="ECO:0000313" key="3">
    <source>
        <dbReference type="Proteomes" id="UP000823388"/>
    </source>
</evidence>
<reference evidence="2" key="1">
    <citation type="submission" date="2020-05" db="EMBL/GenBank/DDBJ databases">
        <title>WGS assembly of Panicum virgatum.</title>
        <authorList>
            <person name="Lovell J.T."/>
            <person name="Jenkins J."/>
            <person name="Shu S."/>
            <person name="Juenger T.E."/>
            <person name="Schmutz J."/>
        </authorList>
    </citation>
    <scope>NUCLEOTIDE SEQUENCE</scope>
    <source>
        <strain evidence="2">AP13</strain>
    </source>
</reference>